<dbReference type="GO" id="GO:0008963">
    <property type="term" value="F:phospho-N-acetylmuramoyl-pentapeptide-transferase activity"/>
    <property type="evidence" value="ECO:0007669"/>
    <property type="project" value="UniProtKB-UniRule"/>
</dbReference>
<keyword evidence="4 6" id="KW-1133">Transmembrane helix</keyword>
<keyword evidence="6" id="KW-1003">Cell membrane</keyword>
<evidence type="ECO:0000256" key="2">
    <source>
        <dbReference type="ARBA" id="ARBA00022679"/>
    </source>
</evidence>
<protein>
    <recommendedName>
        <fullName evidence="6">Phospho-N-acetylmuramoyl-pentapeptide-transferase</fullName>
        <ecNumber evidence="6">2.7.8.13</ecNumber>
    </recommendedName>
    <alternativeName>
        <fullName evidence="6">UDP-MurNAc-pentapeptide phosphotransferase</fullName>
    </alternativeName>
</protein>
<dbReference type="GO" id="GO:0071555">
    <property type="term" value="P:cell wall organization"/>
    <property type="evidence" value="ECO:0007669"/>
    <property type="project" value="UniProtKB-KW"/>
</dbReference>
<feature type="transmembrane region" description="Helical" evidence="6">
    <location>
        <begin position="247"/>
        <end position="267"/>
    </location>
</feature>
<dbReference type="EMBL" id="MEXL01000041">
    <property type="protein sequence ID" value="OGD01565.1"/>
    <property type="molecule type" value="Genomic_DNA"/>
</dbReference>
<feature type="transmembrane region" description="Helical" evidence="6">
    <location>
        <begin position="162"/>
        <end position="186"/>
    </location>
</feature>
<feature type="transmembrane region" description="Helical" evidence="6">
    <location>
        <begin position="6"/>
        <end position="27"/>
    </location>
</feature>
<feature type="transmembrane region" description="Helical" evidence="6">
    <location>
        <begin position="198"/>
        <end position="215"/>
    </location>
</feature>
<dbReference type="PANTHER" id="PTHR22926">
    <property type="entry name" value="PHOSPHO-N-ACETYLMURAMOYL-PENTAPEPTIDE-TRANSFERASE"/>
    <property type="match status" value="1"/>
</dbReference>
<keyword evidence="6" id="KW-0131">Cell cycle</keyword>
<dbReference type="GO" id="GO:0046872">
    <property type="term" value="F:metal ion binding"/>
    <property type="evidence" value="ECO:0007669"/>
    <property type="project" value="UniProtKB-KW"/>
</dbReference>
<comment type="similarity">
    <text evidence="6">Belongs to the glycosyltransferase 4 family. MraY subfamily.</text>
</comment>
<feature type="transmembrane region" description="Helical" evidence="6">
    <location>
        <begin position="59"/>
        <end position="83"/>
    </location>
</feature>
<dbReference type="InterPro" id="IPR000715">
    <property type="entry name" value="Glycosyl_transferase_4"/>
</dbReference>
<feature type="transmembrane region" description="Helical" evidence="6">
    <location>
        <begin position="136"/>
        <end position="156"/>
    </location>
</feature>
<evidence type="ECO:0000256" key="1">
    <source>
        <dbReference type="ARBA" id="ARBA00004141"/>
    </source>
</evidence>
<dbReference type="HAMAP" id="MF_00038">
    <property type="entry name" value="MraY"/>
    <property type="match status" value="1"/>
</dbReference>
<comment type="function">
    <text evidence="6">Catalyzes the initial step of the lipid cycle reactions in the biosynthesis of the cell wall peptidoglycan: transfers peptidoglycan precursor phospho-MurNAc-pentapeptide from UDP-MurNAc-pentapeptide onto the lipid carrier undecaprenyl phosphate, yielding undecaprenyl-pyrophosphoryl-MurNAc-pentapeptide, known as lipid I.</text>
</comment>
<dbReference type="CDD" id="cd06852">
    <property type="entry name" value="GT_MraY"/>
    <property type="match status" value="1"/>
</dbReference>
<dbReference type="InterPro" id="IPR003524">
    <property type="entry name" value="PNAcMuramoyl-5peptid_Trfase"/>
</dbReference>
<proteinExistence type="inferred from homology"/>
<evidence type="ECO:0000256" key="6">
    <source>
        <dbReference type="HAMAP-Rule" id="MF_00038"/>
    </source>
</evidence>
<dbReference type="GO" id="GO:0051992">
    <property type="term" value="F:UDP-N-acetylmuramoyl-L-alanyl-D-glutamyl-meso-2,6-diaminopimelyl-D-alanyl-D-alanine:undecaprenyl-phosphate transferase activity"/>
    <property type="evidence" value="ECO:0007669"/>
    <property type="project" value="RHEA"/>
</dbReference>
<organism evidence="7 8">
    <name type="scientific">Candidatus Amesbacteria bacterium RIFCSPHIGHO2_12_FULL_48_14</name>
    <dbReference type="NCBI Taxonomy" id="1797257"/>
    <lineage>
        <taxon>Bacteria</taxon>
        <taxon>Candidatus Amesiibacteriota</taxon>
    </lineage>
</organism>
<dbReference type="UniPathway" id="UPA00219"/>
<evidence type="ECO:0000256" key="3">
    <source>
        <dbReference type="ARBA" id="ARBA00022692"/>
    </source>
</evidence>
<dbReference type="GO" id="GO:0009252">
    <property type="term" value="P:peptidoglycan biosynthetic process"/>
    <property type="evidence" value="ECO:0007669"/>
    <property type="project" value="UniProtKB-UniRule"/>
</dbReference>
<sequence>MHSYLGLLILAFLVTFAVMVPYIGLLYKLKFTRKKETGEVRKTATKAFYKIREMHAGKAGVPTGGGIPVAVVVAVMFAAVFLITRGEGIISGYPILGELVAITFTFIGFGLLGFYDDVIKILGFNKAGFFGLRMRHKFMLQWVVALGSAAILHWGLKIDFVYIPYWGPVFLGIGYFFLAALVIVAFANAFDFTDGLDGLSCGLLMICLMAFWLISMADLDGVLATFIVLWLGSLMAYLYFNIYPARIMLGNVGGLAFGATLAVVGLLSGKIVALMVIGGVFLAEGLSSLLQLYSKRFMKKRIFPIAPLHHWLQLVGWEEPKIVARAWLVGLVLAIFGVWLAVL</sequence>
<dbReference type="GO" id="GO:0008360">
    <property type="term" value="P:regulation of cell shape"/>
    <property type="evidence" value="ECO:0007669"/>
    <property type="project" value="UniProtKB-KW"/>
</dbReference>
<feature type="transmembrane region" description="Helical" evidence="6">
    <location>
        <begin position="322"/>
        <end position="342"/>
    </location>
</feature>
<feature type="transmembrane region" description="Helical" evidence="6">
    <location>
        <begin position="95"/>
        <end position="115"/>
    </location>
</feature>
<keyword evidence="2 6" id="KW-0808">Transferase</keyword>
<comment type="pathway">
    <text evidence="6">Cell wall biogenesis; peptidoglycan biosynthesis.</text>
</comment>
<reference evidence="7 8" key="1">
    <citation type="journal article" date="2016" name="Nat. Commun.">
        <title>Thousands of microbial genomes shed light on interconnected biogeochemical processes in an aquifer system.</title>
        <authorList>
            <person name="Anantharaman K."/>
            <person name="Brown C.T."/>
            <person name="Hug L.A."/>
            <person name="Sharon I."/>
            <person name="Castelle C.J."/>
            <person name="Probst A.J."/>
            <person name="Thomas B.C."/>
            <person name="Singh A."/>
            <person name="Wilkins M.J."/>
            <person name="Karaoz U."/>
            <person name="Brodie E.L."/>
            <person name="Williams K.H."/>
            <person name="Hubbard S.S."/>
            <person name="Banfield J.F."/>
        </authorList>
    </citation>
    <scope>NUCLEOTIDE SEQUENCE [LARGE SCALE GENOMIC DNA]</scope>
</reference>
<dbReference type="Proteomes" id="UP000178993">
    <property type="component" value="Unassembled WGS sequence"/>
</dbReference>
<comment type="cofactor">
    <cofactor evidence="6">
        <name>Mg(2+)</name>
        <dbReference type="ChEBI" id="CHEBI:18420"/>
    </cofactor>
</comment>
<keyword evidence="6" id="KW-0460">Magnesium</keyword>
<gene>
    <name evidence="6" type="primary">mraY</name>
    <name evidence="7" type="ORF">A3E17_01165</name>
</gene>
<evidence type="ECO:0000256" key="5">
    <source>
        <dbReference type="ARBA" id="ARBA00023136"/>
    </source>
</evidence>
<keyword evidence="3 6" id="KW-0812">Transmembrane</keyword>
<evidence type="ECO:0000313" key="7">
    <source>
        <dbReference type="EMBL" id="OGD01565.1"/>
    </source>
</evidence>
<evidence type="ECO:0000313" key="8">
    <source>
        <dbReference type="Proteomes" id="UP000178993"/>
    </source>
</evidence>
<feature type="transmembrane region" description="Helical" evidence="6">
    <location>
        <begin position="273"/>
        <end position="293"/>
    </location>
</feature>
<dbReference type="AlphaFoldDB" id="A0A1F4Z5I1"/>
<dbReference type="PANTHER" id="PTHR22926:SF5">
    <property type="entry name" value="PHOSPHO-N-ACETYLMURAMOYL-PENTAPEPTIDE-TRANSFERASE HOMOLOG"/>
    <property type="match status" value="1"/>
</dbReference>
<keyword evidence="6" id="KW-0961">Cell wall biogenesis/degradation</keyword>
<keyword evidence="6" id="KW-0132">Cell division</keyword>
<comment type="catalytic activity">
    <reaction evidence="6">
        <text>UDP-N-acetyl-alpha-D-muramoyl-L-alanyl-gamma-D-glutamyl-meso-2,6-diaminopimeloyl-D-alanyl-D-alanine + di-trans,octa-cis-undecaprenyl phosphate = di-trans,octa-cis-undecaprenyl diphospho-N-acetyl-alpha-D-muramoyl-L-alanyl-D-glutamyl-meso-2,6-diaminopimeloyl-D-alanyl-D-alanine + UMP</text>
        <dbReference type="Rhea" id="RHEA:28386"/>
        <dbReference type="ChEBI" id="CHEBI:57865"/>
        <dbReference type="ChEBI" id="CHEBI:60392"/>
        <dbReference type="ChEBI" id="CHEBI:61386"/>
        <dbReference type="ChEBI" id="CHEBI:61387"/>
        <dbReference type="EC" id="2.7.8.13"/>
    </reaction>
</comment>
<keyword evidence="6" id="KW-0133">Cell shape</keyword>
<comment type="subcellular location">
    <subcellularLocation>
        <location evidence="6">Cell membrane</location>
        <topology evidence="6">Multi-pass membrane protein</topology>
    </subcellularLocation>
    <subcellularLocation>
        <location evidence="1">Membrane</location>
        <topology evidence="1">Multi-pass membrane protein</topology>
    </subcellularLocation>
</comment>
<accession>A0A1F4Z5I1</accession>
<dbReference type="Pfam" id="PF00953">
    <property type="entry name" value="Glycos_transf_4"/>
    <property type="match status" value="1"/>
</dbReference>
<keyword evidence="5 6" id="KW-0472">Membrane</keyword>
<keyword evidence="6" id="KW-0573">Peptidoglycan synthesis</keyword>
<keyword evidence="6" id="KW-0479">Metal-binding</keyword>
<dbReference type="GO" id="GO:0005886">
    <property type="term" value="C:plasma membrane"/>
    <property type="evidence" value="ECO:0007669"/>
    <property type="project" value="UniProtKB-SubCell"/>
</dbReference>
<dbReference type="EC" id="2.7.8.13" evidence="6"/>
<evidence type="ECO:0000256" key="4">
    <source>
        <dbReference type="ARBA" id="ARBA00022989"/>
    </source>
</evidence>
<dbReference type="GO" id="GO:0051301">
    <property type="term" value="P:cell division"/>
    <property type="evidence" value="ECO:0007669"/>
    <property type="project" value="UniProtKB-KW"/>
</dbReference>
<comment type="caution">
    <text evidence="7">The sequence shown here is derived from an EMBL/GenBank/DDBJ whole genome shotgun (WGS) entry which is preliminary data.</text>
</comment>
<name>A0A1F4Z5I1_9BACT</name>
<feature type="transmembrane region" description="Helical" evidence="6">
    <location>
        <begin position="221"/>
        <end position="240"/>
    </location>
</feature>